<sequence length="56" mass="5794">MPHLLPISSSAVRDAQWRAKTVVTSSSDGAQAGAGSGARVVTLAEYRADGNNCAYE</sequence>
<name>A0A9W6L2F9_9PSEU</name>
<keyword evidence="2" id="KW-1185">Reference proteome</keyword>
<evidence type="ECO:0000313" key="1">
    <source>
        <dbReference type="EMBL" id="GLL12023.1"/>
    </source>
</evidence>
<accession>A0A9W6L2F9</accession>
<dbReference type="EMBL" id="BSFQ01000011">
    <property type="protein sequence ID" value="GLL12023.1"/>
    <property type="molecule type" value="Genomic_DNA"/>
</dbReference>
<comment type="caution">
    <text evidence="1">The sequence shown here is derived from an EMBL/GenBank/DDBJ whole genome shotgun (WGS) entry which is preliminary data.</text>
</comment>
<proteinExistence type="predicted"/>
<reference evidence="1" key="2">
    <citation type="submission" date="2023-01" db="EMBL/GenBank/DDBJ databases">
        <authorList>
            <person name="Sun Q."/>
            <person name="Evtushenko L."/>
        </authorList>
    </citation>
    <scope>NUCLEOTIDE SEQUENCE</scope>
    <source>
        <strain evidence="1">VKM Ac-1069</strain>
    </source>
</reference>
<evidence type="ECO:0000313" key="2">
    <source>
        <dbReference type="Proteomes" id="UP001143463"/>
    </source>
</evidence>
<gene>
    <name evidence="1" type="ORF">GCM10017577_31640</name>
</gene>
<organism evidence="1 2">
    <name type="scientific">Pseudonocardia halophobica</name>
    <dbReference type="NCBI Taxonomy" id="29401"/>
    <lineage>
        <taxon>Bacteria</taxon>
        <taxon>Bacillati</taxon>
        <taxon>Actinomycetota</taxon>
        <taxon>Actinomycetes</taxon>
        <taxon>Pseudonocardiales</taxon>
        <taxon>Pseudonocardiaceae</taxon>
        <taxon>Pseudonocardia</taxon>
    </lineage>
</organism>
<protein>
    <submittedName>
        <fullName evidence="1">Uncharacterized protein</fullName>
    </submittedName>
</protein>
<reference evidence="1" key="1">
    <citation type="journal article" date="2014" name="Int. J. Syst. Evol. Microbiol.">
        <title>Complete genome sequence of Corynebacterium casei LMG S-19264T (=DSM 44701T), isolated from a smear-ripened cheese.</title>
        <authorList>
            <consortium name="US DOE Joint Genome Institute (JGI-PGF)"/>
            <person name="Walter F."/>
            <person name="Albersmeier A."/>
            <person name="Kalinowski J."/>
            <person name="Ruckert C."/>
        </authorList>
    </citation>
    <scope>NUCLEOTIDE SEQUENCE</scope>
    <source>
        <strain evidence="1">VKM Ac-1069</strain>
    </source>
</reference>
<dbReference type="Proteomes" id="UP001143463">
    <property type="component" value="Unassembled WGS sequence"/>
</dbReference>
<dbReference type="AlphaFoldDB" id="A0A9W6L2F9"/>